<evidence type="ECO:0000313" key="3">
    <source>
        <dbReference type="Proteomes" id="UP000252086"/>
    </source>
</evidence>
<reference evidence="2 3" key="1">
    <citation type="submission" date="2018-06" db="EMBL/GenBank/DDBJ databases">
        <title>Genomic Encyclopedia of Type Strains, Phase III (KMG-III): the genomes of soil and plant-associated and newly described type strains.</title>
        <authorList>
            <person name="Whitman W."/>
        </authorList>
    </citation>
    <scope>NUCLEOTIDE SEQUENCE [LARGE SCALE GENOMIC DNA]</scope>
    <source>
        <strain evidence="2 3">CECT 7732</strain>
    </source>
</reference>
<dbReference type="EMBL" id="QNRF01000003">
    <property type="protein sequence ID" value="RBO84116.1"/>
    <property type="molecule type" value="Genomic_DNA"/>
</dbReference>
<keyword evidence="1" id="KW-0472">Membrane</keyword>
<comment type="caution">
    <text evidence="2">The sequence shown here is derived from an EMBL/GenBank/DDBJ whole genome shotgun (WGS) entry which is preliminary data.</text>
</comment>
<feature type="transmembrane region" description="Helical" evidence="1">
    <location>
        <begin position="126"/>
        <end position="144"/>
    </location>
</feature>
<dbReference type="AlphaFoldDB" id="A0A366D2E9"/>
<sequence>MNLVITVSFKCATSNFHFFFISISTSIVGYMMLFLRGFLYLLLVSVVAQLISLEGYEMLSAAEYSEHSVTEHLQDVMSFLSFVLFLYVSRHSEPMKIATTLLAALMAMMFVRESDSLLDHYVFDGAWQTVVLFILGCVVVFLWGQFKAIYPSMKEYAKHASFGTFLAGFVTILGFSRLMGRGSFWEAVMGDAYMRVVKNIVEEGIETLGYTLIFISAMELALACRRQQRKALAH</sequence>
<keyword evidence="1" id="KW-1133">Transmembrane helix</keyword>
<accession>A0A366D2E9</accession>
<evidence type="ECO:0000256" key="1">
    <source>
        <dbReference type="SAM" id="Phobius"/>
    </source>
</evidence>
<feature type="transmembrane region" description="Helical" evidence="1">
    <location>
        <begin position="207"/>
        <end position="224"/>
    </location>
</feature>
<gene>
    <name evidence="2" type="ORF">DFP76_103390</name>
</gene>
<feature type="transmembrane region" description="Helical" evidence="1">
    <location>
        <begin position="156"/>
        <end position="175"/>
    </location>
</feature>
<protein>
    <submittedName>
        <fullName evidence="2">Uncharacterized protein</fullName>
    </submittedName>
</protein>
<keyword evidence="1" id="KW-0812">Transmembrane</keyword>
<name>A0A366D2E9_9GAMM</name>
<organism evidence="2 3">
    <name type="scientific">Marinomonas aquiplantarum</name>
    <dbReference type="NCBI Taxonomy" id="491951"/>
    <lineage>
        <taxon>Bacteria</taxon>
        <taxon>Pseudomonadati</taxon>
        <taxon>Pseudomonadota</taxon>
        <taxon>Gammaproteobacteria</taxon>
        <taxon>Oceanospirillales</taxon>
        <taxon>Oceanospirillaceae</taxon>
        <taxon>Marinomonas</taxon>
    </lineage>
</organism>
<dbReference type="Proteomes" id="UP000252086">
    <property type="component" value="Unassembled WGS sequence"/>
</dbReference>
<keyword evidence="3" id="KW-1185">Reference proteome</keyword>
<proteinExistence type="predicted"/>
<evidence type="ECO:0000313" key="2">
    <source>
        <dbReference type="EMBL" id="RBO84116.1"/>
    </source>
</evidence>